<reference evidence="2" key="1">
    <citation type="submission" date="2021-02" db="EMBL/GenBank/DDBJ databases">
        <title>Genome sequence Cadophora malorum strain M34.</title>
        <authorList>
            <person name="Stefanovic E."/>
            <person name="Vu D."/>
            <person name="Scully C."/>
            <person name="Dijksterhuis J."/>
            <person name="Roader J."/>
            <person name="Houbraken J."/>
        </authorList>
    </citation>
    <scope>NUCLEOTIDE SEQUENCE</scope>
    <source>
        <strain evidence="2">M34</strain>
    </source>
</reference>
<evidence type="ECO:0000313" key="3">
    <source>
        <dbReference type="Proteomes" id="UP000664132"/>
    </source>
</evidence>
<accession>A0A8H7WCI6</accession>
<dbReference type="Gene3D" id="1.20.5.170">
    <property type="match status" value="1"/>
</dbReference>
<dbReference type="OrthoDB" id="3555317at2759"/>
<evidence type="ECO:0000256" key="1">
    <source>
        <dbReference type="SAM" id="MobiDB-lite"/>
    </source>
</evidence>
<dbReference type="PANTHER" id="PTHR40618:SF1">
    <property type="entry name" value="B-ZIP TRANSCRIPTION FACTOR (EUROFUNG)"/>
    <property type="match status" value="1"/>
</dbReference>
<gene>
    <name evidence="2" type="ORF">IFR04_004571</name>
</gene>
<feature type="compositionally biased region" description="Basic and acidic residues" evidence="1">
    <location>
        <begin position="8"/>
        <end position="21"/>
    </location>
</feature>
<feature type="compositionally biased region" description="Low complexity" evidence="1">
    <location>
        <begin position="130"/>
        <end position="141"/>
    </location>
</feature>
<dbReference type="Proteomes" id="UP000664132">
    <property type="component" value="Unassembled WGS sequence"/>
</dbReference>
<name>A0A8H7WCI6_9HELO</name>
<feature type="region of interest" description="Disordered" evidence="1">
    <location>
        <begin position="124"/>
        <end position="148"/>
    </location>
</feature>
<organism evidence="2 3">
    <name type="scientific">Cadophora malorum</name>
    <dbReference type="NCBI Taxonomy" id="108018"/>
    <lineage>
        <taxon>Eukaryota</taxon>
        <taxon>Fungi</taxon>
        <taxon>Dikarya</taxon>
        <taxon>Ascomycota</taxon>
        <taxon>Pezizomycotina</taxon>
        <taxon>Leotiomycetes</taxon>
        <taxon>Helotiales</taxon>
        <taxon>Ploettnerulaceae</taxon>
        <taxon>Cadophora</taxon>
    </lineage>
</organism>
<keyword evidence="3" id="KW-1185">Reference proteome</keyword>
<dbReference type="PANTHER" id="PTHR40618">
    <property type="entry name" value="B-ZIP TRANSCRIPTION FACTOR (EUROFUNG)-RELATED"/>
    <property type="match status" value="1"/>
</dbReference>
<protein>
    <recommendedName>
        <fullName evidence="4">BZIP domain-containing protein</fullName>
    </recommendedName>
</protein>
<dbReference type="CDD" id="cd14688">
    <property type="entry name" value="bZIP_YAP"/>
    <property type="match status" value="1"/>
</dbReference>
<dbReference type="SUPFAM" id="SSF57959">
    <property type="entry name" value="Leucine zipper domain"/>
    <property type="match status" value="1"/>
</dbReference>
<evidence type="ECO:0008006" key="4">
    <source>
        <dbReference type="Google" id="ProtNLM"/>
    </source>
</evidence>
<dbReference type="AlphaFoldDB" id="A0A8H7WCI6"/>
<proteinExistence type="predicted"/>
<dbReference type="GO" id="GO:0003700">
    <property type="term" value="F:DNA-binding transcription factor activity"/>
    <property type="evidence" value="ECO:0007669"/>
    <property type="project" value="InterPro"/>
</dbReference>
<dbReference type="InterPro" id="IPR046347">
    <property type="entry name" value="bZIP_sf"/>
</dbReference>
<comment type="caution">
    <text evidence="2">The sequence shown here is derived from an EMBL/GenBank/DDBJ whole genome shotgun (WGS) entry which is preliminary data.</text>
</comment>
<sequence length="395" mass="44130">MPTNQKRFRADECHSVKDMEKKPRRGRKAIVDAATETTDEQSIRKERYRVAQRKYRNRKETEVSNLKAQVEMLQLALQKTVLSFTKFQEKAIKSNSLAPALALDLSRAAMEVACHAQAVHSIGNDRHSDQYSSPDSSTSTSLTRKRIPAGSENVIPDTETEDILAGVSNVAANRNDTNTAAARSSPLQLRSSIHCPSAFSFPWTASQHHLTFTQRFRLACVERGVQLLSDPNITLSTLHPVFSLHLRSMAIEDMRYLAERNLFQKVITDPYGPQSTTALEHPSVFRTVEGNSGVFVGRPYQREVESLRFGCTRTVVETWLPGFEGEWLEPVDVKEYLESKRVATQNGGEIMGGARAATHDLYRAIEYLALRAVCIGLGPAVRKADVDRALDICLV</sequence>
<feature type="region of interest" description="Disordered" evidence="1">
    <location>
        <begin position="1"/>
        <end position="38"/>
    </location>
</feature>
<evidence type="ECO:0000313" key="2">
    <source>
        <dbReference type="EMBL" id="KAG4422305.1"/>
    </source>
</evidence>
<dbReference type="EMBL" id="JAFJYH010000051">
    <property type="protein sequence ID" value="KAG4422305.1"/>
    <property type="molecule type" value="Genomic_DNA"/>
</dbReference>